<keyword evidence="2" id="KW-1185">Reference proteome</keyword>
<reference evidence="1" key="1">
    <citation type="submission" date="2021-05" db="EMBL/GenBank/DDBJ databases">
        <authorList>
            <person name="Pan Q."/>
            <person name="Jouanno E."/>
            <person name="Zahm M."/>
            <person name="Klopp C."/>
            <person name="Cabau C."/>
            <person name="Louis A."/>
            <person name="Berthelot C."/>
            <person name="Parey E."/>
            <person name="Roest Crollius H."/>
            <person name="Montfort J."/>
            <person name="Robinson-Rechavi M."/>
            <person name="Bouchez O."/>
            <person name="Lampietro C."/>
            <person name="Lopez Roques C."/>
            <person name="Donnadieu C."/>
            <person name="Postlethwait J."/>
            <person name="Bobe J."/>
            <person name="Dillon D."/>
            <person name="Chandos A."/>
            <person name="von Hippel F."/>
            <person name="Guiguen Y."/>
        </authorList>
    </citation>
    <scope>NUCLEOTIDE SEQUENCE</scope>
    <source>
        <strain evidence="1">YG-Jan2019</strain>
    </source>
</reference>
<evidence type="ECO:0000313" key="2">
    <source>
        <dbReference type="Proteomes" id="UP001157502"/>
    </source>
</evidence>
<organism evidence="1 2">
    <name type="scientific">Dallia pectoralis</name>
    <name type="common">Alaska blackfish</name>
    <dbReference type="NCBI Taxonomy" id="75939"/>
    <lineage>
        <taxon>Eukaryota</taxon>
        <taxon>Metazoa</taxon>
        <taxon>Chordata</taxon>
        <taxon>Craniata</taxon>
        <taxon>Vertebrata</taxon>
        <taxon>Euteleostomi</taxon>
        <taxon>Actinopterygii</taxon>
        <taxon>Neopterygii</taxon>
        <taxon>Teleostei</taxon>
        <taxon>Protacanthopterygii</taxon>
        <taxon>Esociformes</taxon>
        <taxon>Umbridae</taxon>
        <taxon>Dallia</taxon>
    </lineage>
</organism>
<name>A0ACC2FJ75_DALPE</name>
<proteinExistence type="predicted"/>
<dbReference type="EMBL" id="CM055753">
    <property type="protein sequence ID" value="KAJ7991367.1"/>
    <property type="molecule type" value="Genomic_DNA"/>
</dbReference>
<protein>
    <submittedName>
        <fullName evidence="1">Uncharacterized protein</fullName>
    </submittedName>
</protein>
<comment type="caution">
    <text evidence="1">The sequence shown here is derived from an EMBL/GenBank/DDBJ whole genome shotgun (WGS) entry which is preliminary data.</text>
</comment>
<gene>
    <name evidence="1" type="ORF">DPEC_G00283080</name>
</gene>
<dbReference type="Proteomes" id="UP001157502">
    <property type="component" value="Chromosome 26"/>
</dbReference>
<evidence type="ECO:0000313" key="1">
    <source>
        <dbReference type="EMBL" id="KAJ7991367.1"/>
    </source>
</evidence>
<accession>A0ACC2FJ75</accession>
<sequence length="110" mass="12590">MMDTGRLMMTKATTPTTTATPIKDRIQMTITNTDTVMVENHTSHTVKKNGLIIAARRQRHGRPRECTERRPTPDIELQPSQSLTDVSSNWCPRIQQEIPPYIRRSSNSEE</sequence>